<sequence length="381" mass="42907">MASLKLLDSHIHLWPETSTSSKNHAWMSPGHLLATRHGILDYNNGTLGSSTQPSGFVYVETDRYLPSDTPDIDQNTVTKIAKDNQIKDRARQKLQEWAHEPLEELRFLRRIIEGTPQDGDGCDSGQGEKMAGCVIWAPFHLPTELFDLYLHIAEHVSGPQLWQKVVGFRYLLQGIREEENLRDLLESRSWLDNILRLRGGRNGKGRAFDIGVDAHSGGIWQLEAAADMVDRIRALEGDGHSGRVKFVLNHLCKPDLSSSSPSSSARWKSAMRRFASQSAVYMKYSGAFNEFSPSATPDDVATLVDRLDFYTAHVLDGFGPRRLMFGSDWPVCDVGGPRRGHNWELWRKVVEASLQKFGVPGTERQFVWWKAACEVYGIDLT</sequence>
<dbReference type="Pfam" id="PF04909">
    <property type="entry name" value="Amidohydro_2"/>
    <property type="match status" value="1"/>
</dbReference>
<comment type="similarity">
    <text evidence="1">Belongs to the metallo-dependent hydrolases superfamily.</text>
</comment>
<feature type="domain" description="Amidohydrolase-related" evidence="2">
    <location>
        <begin position="237"/>
        <end position="343"/>
    </location>
</feature>
<protein>
    <recommendedName>
        <fullName evidence="2">Amidohydrolase-related domain-containing protein</fullName>
    </recommendedName>
</protein>
<dbReference type="InterPro" id="IPR006680">
    <property type="entry name" value="Amidohydro-rel"/>
</dbReference>
<dbReference type="PANTHER" id="PTHR43569">
    <property type="entry name" value="AMIDOHYDROLASE"/>
    <property type="match status" value="1"/>
</dbReference>
<dbReference type="InterPro" id="IPR032466">
    <property type="entry name" value="Metal_Hydrolase"/>
</dbReference>
<dbReference type="Gene3D" id="3.20.20.140">
    <property type="entry name" value="Metal-dependent hydrolases"/>
    <property type="match status" value="1"/>
</dbReference>
<keyword evidence="4" id="KW-1185">Reference proteome</keyword>
<evidence type="ECO:0000259" key="2">
    <source>
        <dbReference type="Pfam" id="PF04909"/>
    </source>
</evidence>
<dbReference type="EMBL" id="MU004495">
    <property type="protein sequence ID" value="KAF2649360.1"/>
    <property type="molecule type" value="Genomic_DNA"/>
</dbReference>
<dbReference type="Proteomes" id="UP000799324">
    <property type="component" value="Unassembled WGS sequence"/>
</dbReference>
<proteinExistence type="inferred from homology"/>
<organism evidence="3 4">
    <name type="scientific">Lophiostoma macrostomum CBS 122681</name>
    <dbReference type="NCBI Taxonomy" id="1314788"/>
    <lineage>
        <taxon>Eukaryota</taxon>
        <taxon>Fungi</taxon>
        <taxon>Dikarya</taxon>
        <taxon>Ascomycota</taxon>
        <taxon>Pezizomycotina</taxon>
        <taxon>Dothideomycetes</taxon>
        <taxon>Pleosporomycetidae</taxon>
        <taxon>Pleosporales</taxon>
        <taxon>Lophiostomataceae</taxon>
        <taxon>Lophiostoma</taxon>
    </lineage>
</organism>
<gene>
    <name evidence="3" type="ORF">K491DRAFT_610975</name>
</gene>
<dbReference type="PANTHER" id="PTHR43569:SF2">
    <property type="entry name" value="AMIDOHYDROLASE-RELATED DOMAIN-CONTAINING PROTEIN"/>
    <property type="match status" value="1"/>
</dbReference>
<evidence type="ECO:0000313" key="3">
    <source>
        <dbReference type="EMBL" id="KAF2649360.1"/>
    </source>
</evidence>
<reference evidence="3" key="1">
    <citation type="journal article" date="2020" name="Stud. Mycol.">
        <title>101 Dothideomycetes genomes: a test case for predicting lifestyles and emergence of pathogens.</title>
        <authorList>
            <person name="Haridas S."/>
            <person name="Albert R."/>
            <person name="Binder M."/>
            <person name="Bloem J."/>
            <person name="Labutti K."/>
            <person name="Salamov A."/>
            <person name="Andreopoulos B."/>
            <person name="Baker S."/>
            <person name="Barry K."/>
            <person name="Bills G."/>
            <person name="Bluhm B."/>
            <person name="Cannon C."/>
            <person name="Castanera R."/>
            <person name="Culley D."/>
            <person name="Daum C."/>
            <person name="Ezra D."/>
            <person name="Gonzalez J."/>
            <person name="Henrissat B."/>
            <person name="Kuo A."/>
            <person name="Liang C."/>
            <person name="Lipzen A."/>
            <person name="Lutzoni F."/>
            <person name="Magnuson J."/>
            <person name="Mondo S."/>
            <person name="Nolan M."/>
            <person name="Ohm R."/>
            <person name="Pangilinan J."/>
            <person name="Park H.-J."/>
            <person name="Ramirez L."/>
            <person name="Alfaro M."/>
            <person name="Sun H."/>
            <person name="Tritt A."/>
            <person name="Yoshinaga Y."/>
            <person name="Zwiers L.-H."/>
            <person name="Turgeon B."/>
            <person name="Goodwin S."/>
            <person name="Spatafora J."/>
            <person name="Crous P."/>
            <person name="Grigoriev I."/>
        </authorList>
    </citation>
    <scope>NUCLEOTIDE SEQUENCE</scope>
    <source>
        <strain evidence="3">CBS 122681</strain>
    </source>
</reference>
<dbReference type="GO" id="GO:0016787">
    <property type="term" value="F:hydrolase activity"/>
    <property type="evidence" value="ECO:0007669"/>
    <property type="project" value="InterPro"/>
</dbReference>
<dbReference type="AlphaFoldDB" id="A0A6A6SP07"/>
<dbReference type="SUPFAM" id="SSF51556">
    <property type="entry name" value="Metallo-dependent hydrolases"/>
    <property type="match status" value="1"/>
</dbReference>
<evidence type="ECO:0000256" key="1">
    <source>
        <dbReference type="ARBA" id="ARBA00038310"/>
    </source>
</evidence>
<name>A0A6A6SP07_9PLEO</name>
<dbReference type="OrthoDB" id="2135488at2759"/>
<evidence type="ECO:0000313" key="4">
    <source>
        <dbReference type="Proteomes" id="UP000799324"/>
    </source>
</evidence>
<accession>A0A6A6SP07</accession>
<dbReference type="InterPro" id="IPR052350">
    <property type="entry name" value="Metallo-dep_Lactonases"/>
</dbReference>